<dbReference type="InterPro" id="IPR054347">
    <property type="entry name" value="TOTE_primase"/>
</dbReference>
<dbReference type="SUPFAM" id="SSF56747">
    <property type="entry name" value="Prim-pol domain"/>
    <property type="match status" value="1"/>
</dbReference>
<evidence type="ECO:0000313" key="3">
    <source>
        <dbReference type="Proteomes" id="UP000318138"/>
    </source>
</evidence>
<dbReference type="Proteomes" id="UP000318138">
    <property type="component" value="Chromosome"/>
</dbReference>
<evidence type="ECO:0000259" key="1">
    <source>
        <dbReference type="Pfam" id="PF22548"/>
    </source>
</evidence>
<dbReference type="Pfam" id="PF22548">
    <property type="entry name" value="AEP-TOTE"/>
    <property type="match status" value="1"/>
</dbReference>
<name>A0A859FIA5_9BACI</name>
<reference evidence="3" key="1">
    <citation type="submission" date="2019-07" db="EMBL/GenBank/DDBJ databases">
        <title>Bacillus alkalisoli sp. nov. isolated from saline soil.</title>
        <authorList>
            <person name="Sun J.-Q."/>
            <person name="Xu L."/>
        </authorList>
    </citation>
    <scope>NUCLEOTIDE SEQUENCE [LARGE SCALE GENOMIC DNA]</scope>
    <source>
        <strain evidence="3">M4U3P1</strain>
    </source>
</reference>
<dbReference type="Gene3D" id="3.90.920.10">
    <property type="entry name" value="DNA primase, PRIM domain"/>
    <property type="match status" value="1"/>
</dbReference>
<gene>
    <name evidence="2" type="ORF">FLK61_35400</name>
</gene>
<organism evidence="2 3">
    <name type="scientific">Paenalkalicoccus suaedae</name>
    <dbReference type="NCBI Taxonomy" id="2592382"/>
    <lineage>
        <taxon>Bacteria</taxon>
        <taxon>Bacillati</taxon>
        <taxon>Bacillota</taxon>
        <taxon>Bacilli</taxon>
        <taxon>Bacillales</taxon>
        <taxon>Bacillaceae</taxon>
        <taxon>Paenalkalicoccus</taxon>
    </lineage>
</organism>
<evidence type="ECO:0000313" key="2">
    <source>
        <dbReference type="EMBL" id="QKS71955.1"/>
    </source>
</evidence>
<protein>
    <recommendedName>
        <fullName evidence="1">TOTE conflict system primase domain-containing protein</fullName>
    </recommendedName>
</protein>
<accession>A0A859FIA5</accession>
<dbReference type="KEGG" id="psua:FLK61_35400"/>
<dbReference type="AlphaFoldDB" id="A0A859FIA5"/>
<feature type="domain" description="TOTE conflict system primase" evidence="1">
    <location>
        <begin position="46"/>
        <end position="190"/>
    </location>
</feature>
<proteinExistence type="predicted"/>
<sequence length="478" mass="53180">MTPPKIKQPSKSVRQLNDLYLMTRSKYLVQFPGGAYKTFSYKSAGRVPKLNDSMLRKHLAGDLTYGVFAGAYFTKFIAFDVDFTDADLARWATHKLIATLNEDFGVPFRDIHVSFSGGKGYHVELFFAKPVQLASVKAFYSSVMTQVGDLAGGQIEFRPNANQGVKLPLGVHQKTGKRCWFVANDTLEPLVGEASHAYLLAIQPADPALLDVESFALTQEQAADFETVATATDITVNEFSAEGALKKAVAIIEAGQLLRSGTRHETTFSLAAFYHTQGFEREEAVSAIMTILNATPRAYFSEGSKPAYWLAEAERLTSYVWARNITIHDSAKEVTVSKAEILAVLRVGTFAQKKLAYAMLVTSKRYGAVFYLTMNTAQKMIDSNSRPTVVKAIKKLVDTGYIEYVRKAEIDRALSEKAGRAHYKPNKYRIIAELPDVKEEVEVKVGGDSDLVSVVKSLLTEDEIKLYVKRHEFNTRFK</sequence>
<keyword evidence="3" id="KW-1185">Reference proteome</keyword>
<dbReference type="EMBL" id="CP041372">
    <property type="protein sequence ID" value="QKS71955.1"/>
    <property type="molecule type" value="Genomic_DNA"/>
</dbReference>